<comment type="caution">
    <text evidence="2">The sequence shown here is derived from an EMBL/GenBank/DDBJ whole genome shotgun (WGS) entry which is preliminary data.</text>
</comment>
<accession>A0A9P7ZT12</accession>
<feature type="transmembrane region" description="Helical" evidence="1">
    <location>
        <begin position="63"/>
        <end position="85"/>
    </location>
</feature>
<evidence type="ECO:0000313" key="2">
    <source>
        <dbReference type="EMBL" id="KAG9257287.1"/>
    </source>
</evidence>
<name>A0A9P7ZT12_9HYPO</name>
<evidence type="ECO:0000313" key="3">
    <source>
        <dbReference type="Proteomes" id="UP000887229"/>
    </source>
</evidence>
<gene>
    <name evidence="2" type="ORF">F5Z01DRAFT_462603</name>
</gene>
<keyword evidence="1" id="KW-0472">Membrane</keyword>
<dbReference type="Proteomes" id="UP000887229">
    <property type="component" value="Unassembled WGS sequence"/>
</dbReference>
<dbReference type="OrthoDB" id="5394254at2759"/>
<evidence type="ECO:0000256" key="1">
    <source>
        <dbReference type="SAM" id="Phobius"/>
    </source>
</evidence>
<dbReference type="AlphaFoldDB" id="A0A9P7ZT12"/>
<dbReference type="EMBL" id="MU251246">
    <property type="protein sequence ID" value="KAG9257287.1"/>
    <property type="molecule type" value="Genomic_DNA"/>
</dbReference>
<dbReference type="GeneID" id="70290831"/>
<protein>
    <submittedName>
        <fullName evidence="2">Uncharacterized protein</fullName>
    </submittedName>
</protein>
<keyword evidence="1" id="KW-0812">Transmembrane</keyword>
<keyword evidence="1" id="KW-1133">Transmembrane helix</keyword>
<feature type="transmembrane region" description="Helical" evidence="1">
    <location>
        <begin position="241"/>
        <end position="262"/>
    </location>
</feature>
<keyword evidence="3" id="KW-1185">Reference proteome</keyword>
<dbReference type="RefSeq" id="XP_046121211.1">
    <property type="nucleotide sequence ID" value="XM_046259928.1"/>
</dbReference>
<reference evidence="2" key="1">
    <citation type="journal article" date="2021" name="IMA Fungus">
        <title>Genomic characterization of three marine fungi, including Emericellopsis atlantica sp. nov. with signatures of a generalist lifestyle and marine biomass degradation.</title>
        <authorList>
            <person name="Hagestad O.C."/>
            <person name="Hou L."/>
            <person name="Andersen J.H."/>
            <person name="Hansen E.H."/>
            <person name="Altermark B."/>
            <person name="Li C."/>
            <person name="Kuhnert E."/>
            <person name="Cox R.J."/>
            <person name="Crous P.W."/>
            <person name="Spatafora J.W."/>
            <person name="Lail K."/>
            <person name="Amirebrahimi M."/>
            <person name="Lipzen A."/>
            <person name="Pangilinan J."/>
            <person name="Andreopoulos W."/>
            <person name="Hayes R.D."/>
            <person name="Ng V."/>
            <person name="Grigoriev I.V."/>
            <person name="Jackson S.A."/>
            <person name="Sutton T.D.S."/>
            <person name="Dobson A.D.W."/>
            <person name="Rama T."/>
        </authorList>
    </citation>
    <scope>NUCLEOTIDE SEQUENCE</scope>
    <source>
        <strain evidence="2">TS7</strain>
    </source>
</reference>
<sequence>MPPRRAAASAKAEAAKDTVLDTASTATEKVVKAEEDVKDALASQGEFRDPYPDMTIRRPKLPAYAQFPLAATLSFALASTGYSLLGEFTKGELASVSRSQDTWGEIGILVSWRLIELALGWFGNMDSIDVAAMDLLSHGPSLYLLTAFYGLSPSTGMLSLLVDITSAAVPFYLLRPLSAVHSGSSKLPNRELVGFGLQAYTTALSTGIYAVTIVLSLRLLLPRILVIYFSGLPTLEPAYSASYAAILPVALAFGAAASNFIYAPFATTDKVKEDEKIGEFDPATATLRETVEWNIAGYTAKTKVIVRRTATAAFVTAFNTYLACTMTVYGIASTGAATYAAVWVSAVLSSGLGLAYVGSE</sequence>
<organism evidence="2 3">
    <name type="scientific">Emericellopsis atlantica</name>
    <dbReference type="NCBI Taxonomy" id="2614577"/>
    <lineage>
        <taxon>Eukaryota</taxon>
        <taxon>Fungi</taxon>
        <taxon>Dikarya</taxon>
        <taxon>Ascomycota</taxon>
        <taxon>Pezizomycotina</taxon>
        <taxon>Sordariomycetes</taxon>
        <taxon>Hypocreomycetidae</taxon>
        <taxon>Hypocreales</taxon>
        <taxon>Bionectriaceae</taxon>
        <taxon>Emericellopsis</taxon>
    </lineage>
</organism>
<proteinExistence type="predicted"/>
<feature type="transmembrane region" description="Helical" evidence="1">
    <location>
        <begin position="195"/>
        <end position="221"/>
    </location>
</feature>
<feature type="transmembrane region" description="Helical" evidence="1">
    <location>
        <begin position="338"/>
        <end position="357"/>
    </location>
</feature>
<feature type="transmembrane region" description="Helical" evidence="1">
    <location>
        <begin position="143"/>
        <end position="174"/>
    </location>
</feature>
<feature type="transmembrane region" description="Helical" evidence="1">
    <location>
        <begin position="311"/>
        <end position="332"/>
    </location>
</feature>